<reference evidence="4" key="1">
    <citation type="journal article" date="2020" name="Stud. Mycol.">
        <title>101 Dothideomycetes genomes: a test case for predicting lifestyles and emergence of pathogens.</title>
        <authorList>
            <person name="Haridas S."/>
            <person name="Albert R."/>
            <person name="Binder M."/>
            <person name="Bloem J."/>
            <person name="Labutti K."/>
            <person name="Salamov A."/>
            <person name="Andreopoulos B."/>
            <person name="Baker S."/>
            <person name="Barry K."/>
            <person name="Bills G."/>
            <person name="Bluhm B."/>
            <person name="Cannon C."/>
            <person name="Castanera R."/>
            <person name="Culley D."/>
            <person name="Daum C."/>
            <person name="Ezra D."/>
            <person name="Gonzalez J."/>
            <person name="Henrissat B."/>
            <person name="Kuo A."/>
            <person name="Liang C."/>
            <person name="Lipzen A."/>
            <person name="Lutzoni F."/>
            <person name="Magnuson J."/>
            <person name="Mondo S."/>
            <person name="Nolan M."/>
            <person name="Ohm R."/>
            <person name="Pangilinan J."/>
            <person name="Park H.-J."/>
            <person name="Ramirez L."/>
            <person name="Alfaro M."/>
            <person name="Sun H."/>
            <person name="Tritt A."/>
            <person name="Yoshinaga Y."/>
            <person name="Zwiers L.-H."/>
            <person name="Turgeon B."/>
            <person name="Goodwin S."/>
            <person name="Spatafora J."/>
            <person name="Crous P."/>
            <person name="Grigoriev I."/>
        </authorList>
    </citation>
    <scope>NUCLEOTIDE SEQUENCE</scope>
    <source>
        <strain evidence="4">CBS 113389</strain>
    </source>
</reference>
<dbReference type="RefSeq" id="XP_033594343.1">
    <property type="nucleotide sequence ID" value="XM_033735838.1"/>
</dbReference>
<comment type="similarity">
    <text evidence="1">Belongs to the short-chain dehydrogenases/reductases (SDR) family.</text>
</comment>
<evidence type="ECO:0000256" key="1">
    <source>
        <dbReference type="ARBA" id="ARBA00006484"/>
    </source>
</evidence>
<dbReference type="OrthoDB" id="5371740at2759"/>
<evidence type="ECO:0000256" key="3">
    <source>
        <dbReference type="ARBA" id="ARBA00023002"/>
    </source>
</evidence>
<dbReference type="PROSITE" id="PS00061">
    <property type="entry name" value="ADH_SHORT"/>
    <property type="match status" value="1"/>
</dbReference>
<dbReference type="Proteomes" id="UP000799767">
    <property type="component" value="Unassembled WGS sequence"/>
</dbReference>
<protein>
    <recommendedName>
        <fullName evidence="6">NAD(P)-binding protein</fullName>
    </recommendedName>
</protein>
<dbReference type="PANTHER" id="PTHR44229">
    <property type="entry name" value="15-HYDROXYPROSTAGLANDIN DEHYDROGENASE [NAD(+)]"/>
    <property type="match status" value="1"/>
</dbReference>
<dbReference type="EMBL" id="MU001631">
    <property type="protein sequence ID" value="KAF2487774.1"/>
    <property type="molecule type" value="Genomic_DNA"/>
</dbReference>
<dbReference type="PRINTS" id="PR00081">
    <property type="entry name" value="GDHRDH"/>
</dbReference>
<evidence type="ECO:0000313" key="4">
    <source>
        <dbReference type="EMBL" id="KAF2487774.1"/>
    </source>
</evidence>
<dbReference type="AlphaFoldDB" id="A0A6A6Q707"/>
<evidence type="ECO:0000256" key="2">
    <source>
        <dbReference type="ARBA" id="ARBA00022857"/>
    </source>
</evidence>
<accession>A0A6A6Q707</accession>
<organism evidence="4 5">
    <name type="scientific">Neohortaea acidophila</name>
    <dbReference type="NCBI Taxonomy" id="245834"/>
    <lineage>
        <taxon>Eukaryota</taxon>
        <taxon>Fungi</taxon>
        <taxon>Dikarya</taxon>
        <taxon>Ascomycota</taxon>
        <taxon>Pezizomycotina</taxon>
        <taxon>Dothideomycetes</taxon>
        <taxon>Dothideomycetidae</taxon>
        <taxon>Mycosphaerellales</taxon>
        <taxon>Teratosphaeriaceae</taxon>
        <taxon>Neohortaea</taxon>
    </lineage>
</organism>
<sequence>MSSSSPIDWHLLKDRSVIITGGASGLGEATARKFYQYGAYITLADLQEDAGQRIAQDLGERATFVKCNTTDWESSAAAFKHAAEFAPSKTIDVAVLFAGVDGERRGLVDLVLDQPAPSSAAEATPAKPAYKALEVNLIGEYMSTYLALHYFRLPSASSSSGGSSASLRKSLVLISSMTGYMDLPYNTGYATSKYGVRGLFRSIRGEGKKVNARINNVAPGYVLTPLTKKVHQIENVEEPSKATGFVLPWTPIETVVEAVGRCAVDEGTDGRTLLCMKSGNLDAQEDFAHGYGGQRVCDVLEQEGITALFPALFPK</sequence>
<evidence type="ECO:0008006" key="6">
    <source>
        <dbReference type="Google" id="ProtNLM"/>
    </source>
</evidence>
<dbReference type="InterPro" id="IPR002347">
    <property type="entry name" value="SDR_fam"/>
</dbReference>
<dbReference type="InterPro" id="IPR020904">
    <property type="entry name" value="Sc_DH/Rdtase_CS"/>
</dbReference>
<keyword evidence="5" id="KW-1185">Reference proteome</keyword>
<name>A0A6A6Q707_9PEZI</name>
<dbReference type="Gene3D" id="3.40.50.720">
    <property type="entry name" value="NAD(P)-binding Rossmann-like Domain"/>
    <property type="match status" value="1"/>
</dbReference>
<evidence type="ECO:0000313" key="5">
    <source>
        <dbReference type="Proteomes" id="UP000799767"/>
    </source>
</evidence>
<dbReference type="PANTHER" id="PTHR44229:SF4">
    <property type="entry name" value="15-HYDROXYPROSTAGLANDIN DEHYDROGENASE [NAD(+)]"/>
    <property type="match status" value="1"/>
</dbReference>
<dbReference type="Pfam" id="PF00106">
    <property type="entry name" value="adh_short"/>
    <property type="match status" value="1"/>
</dbReference>
<gene>
    <name evidence="4" type="ORF">BDY17DRAFT_314654</name>
</gene>
<dbReference type="GeneID" id="54476840"/>
<dbReference type="InterPro" id="IPR036291">
    <property type="entry name" value="NAD(P)-bd_dom_sf"/>
</dbReference>
<keyword evidence="2" id="KW-0521">NADP</keyword>
<dbReference type="GO" id="GO:0005737">
    <property type="term" value="C:cytoplasm"/>
    <property type="evidence" value="ECO:0007669"/>
    <property type="project" value="TreeGrafter"/>
</dbReference>
<dbReference type="GO" id="GO:0016616">
    <property type="term" value="F:oxidoreductase activity, acting on the CH-OH group of donors, NAD or NADP as acceptor"/>
    <property type="evidence" value="ECO:0007669"/>
    <property type="project" value="TreeGrafter"/>
</dbReference>
<proteinExistence type="inferred from homology"/>
<keyword evidence="3" id="KW-0560">Oxidoreductase</keyword>
<dbReference type="SUPFAM" id="SSF51735">
    <property type="entry name" value="NAD(P)-binding Rossmann-fold domains"/>
    <property type="match status" value="1"/>
</dbReference>